<protein>
    <submittedName>
        <fullName evidence="2">Uncharacterized protein</fullName>
    </submittedName>
</protein>
<evidence type="ECO:0000313" key="2">
    <source>
        <dbReference type="EMBL" id="KAK8999608.1"/>
    </source>
</evidence>
<name>A0ABR2QG19_9ROSI</name>
<feature type="transmembrane region" description="Helical" evidence="1">
    <location>
        <begin position="20"/>
        <end position="42"/>
    </location>
</feature>
<comment type="caution">
    <text evidence="2">The sequence shown here is derived from an EMBL/GenBank/DDBJ whole genome shotgun (WGS) entry which is preliminary data.</text>
</comment>
<proteinExistence type="predicted"/>
<dbReference type="EMBL" id="JBBPBN010000040">
    <property type="protein sequence ID" value="KAK8999608.1"/>
    <property type="molecule type" value="Genomic_DNA"/>
</dbReference>
<reference evidence="2 3" key="1">
    <citation type="journal article" date="2024" name="G3 (Bethesda)">
        <title>Genome assembly of Hibiscus sabdariffa L. provides insights into metabolisms of medicinal natural products.</title>
        <authorList>
            <person name="Kim T."/>
        </authorList>
    </citation>
    <scope>NUCLEOTIDE SEQUENCE [LARGE SCALE GENOMIC DNA]</scope>
    <source>
        <strain evidence="2">TK-2024</strain>
        <tissue evidence="2">Old leaves</tissue>
    </source>
</reference>
<keyword evidence="1" id="KW-0472">Membrane</keyword>
<keyword evidence="1" id="KW-0812">Transmembrane</keyword>
<keyword evidence="3" id="KW-1185">Reference proteome</keyword>
<evidence type="ECO:0000256" key="1">
    <source>
        <dbReference type="SAM" id="Phobius"/>
    </source>
</evidence>
<keyword evidence="1" id="KW-1133">Transmembrane helix</keyword>
<dbReference type="Proteomes" id="UP001396334">
    <property type="component" value="Unassembled WGS sequence"/>
</dbReference>
<evidence type="ECO:0000313" key="3">
    <source>
        <dbReference type="Proteomes" id="UP001396334"/>
    </source>
</evidence>
<accession>A0ABR2QG19</accession>
<organism evidence="2 3">
    <name type="scientific">Hibiscus sabdariffa</name>
    <name type="common">roselle</name>
    <dbReference type="NCBI Taxonomy" id="183260"/>
    <lineage>
        <taxon>Eukaryota</taxon>
        <taxon>Viridiplantae</taxon>
        <taxon>Streptophyta</taxon>
        <taxon>Embryophyta</taxon>
        <taxon>Tracheophyta</taxon>
        <taxon>Spermatophyta</taxon>
        <taxon>Magnoliopsida</taxon>
        <taxon>eudicotyledons</taxon>
        <taxon>Gunneridae</taxon>
        <taxon>Pentapetalae</taxon>
        <taxon>rosids</taxon>
        <taxon>malvids</taxon>
        <taxon>Malvales</taxon>
        <taxon>Malvaceae</taxon>
        <taxon>Malvoideae</taxon>
        <taxon>Hibiscus</taxon>
    </lineage>
</organism>
<sequence>MLSSKPTEKISSSMVSPIWFITLVLSYVSIGVGVAFVSTLAAGSVMSAKASYALIFAFEKKEAKSYKVSTHCVDPSAFGGFQCMPSS</sequence>
<gene>
    <name evidence="2" type="ORF">V6N11_070767</name>
</gene>